<feature type="region of interest" description="Disordered" evidence="1">
    <location>
        <begin position="379"/>
        <end position="417"/>
    </location>
</feature>
<organism evidence="2 3">
    <name type="scientific">Seminavis robusta</name>
    <dbReference type="NCBI Taxonomy" id="568900"/>
    <lineage>
        <taxon>Eukaryota</taxon>
        <taxon>Sar</taxon>
        <taxon>Stramenopiles</taxon>
        <taxon>Ochrophyta</taxon>
        <taxon>Bacillariophyta</taxon>
        <taxon>Bacillariophyceae</taxon>
        <taxon>Bacillariophycidae</taxon>
        <taxon>Naviculales</taxon>
        <taxon>Naviculaceae</taxon>
        <taxon>Seminavis</taxon>
    </lineage>
</organism>
<accession>A0A9N8E2U0</accession>
<dbReference type="Proteomes" id="UP001153069">
    <property type="component" value="Unassembled WGS sequence"/>
</dbReference>
<proteinExistence type="predicted"/>
<evidence type="ECO:0000313" key="3">
    <source>
        <dbReference type="Proteomes" id="UP001153069"/>
    </source>
</evidence>
<dbReference type="EMBL" id="CAICTM010000597">
    <property type="protein sequence ID" value="CAB9513547.1"/>
    <property type="molecule type" value="Genomic_DNA"/>
</dbReference>
<reference evidence="2" key="1">
    <citation type="submission" date="2020-06" db="EMBL/GenBank/DDBJ databases">
        <authorList>
            <consortium name="Plant Systems Biology data submission"/>
        </authorList>
    </citation>
    <scope>NUCLEOTIDE SEQUENCE</scope>
    <source>
        <strain evidence="2">D6</strain>
    </source>
</reference>
<evidence type="ECO:0000256" key="1">
    <source>
        <dbReference type="SAM" id="MobiDB-lite"/>
    </source>
</evidence>
<gene>
    <name evidence="2" type="ORF">SEMRO_598_G173080.2</name>
</gene>
<evidence type="ECO:0000313" key="2">
    <source>
        <dbReference type="EMBL" id="CAB9513547.1"/>
    </source>
</evidence>
<keyword evidence="3" id="KW-1185">Reference proteome</keyword>
<comment type="caution">
    <text evidence="2">The sequence shown here is derived from an EMBL/GenBank/DDBJ whole genome shotgun (WGS) entry which is preliminary data.</text>
</comment>
<feature type="compositionally biased region" description="Basic and acidic residues" evidence="1">
    <location>
        <begin position="386"/>
        <end position="395"/>
    </location>
</feature>
<protein>
    <submittedName>
        <fullName evidence="2">Uncharacterized protein</fullName>
    </submittedName>
</protein>
<sequence>MSALHTLVVSNAPLKMIQLVYEADPSTMNDDVFLDACRHSTDCDVIDFLKELVVEPSVYSPAKIAKIMVDVLENDRNFDGSGFVALFTIFPEAAYYNELPGQVSGPFHAVFNNNDDIWGSHLGDDVLCDMIRHIPADAKLIEIRSLDRIREAESKTECRSLLAAKLKDLKNLQELEVPIEVGDDLDQNLVKAICDLISYGPLETLRINSSGFEDNIYEESGGDSGGKDQQSGFFLPILDVIAASGLKHFSLPDCFHLVEGYRDQMIEILEWNTSLTGVTIGDVFDFDKTSWKHKKALNDKALIDDYTTMNEYGKGVMRDPKTALRAIVDLLDKVTTSCYRDIVISQSRGRGNRVFCRMNDKDLSTARALNGLLREAPGRWSGQALDEEKNSDKPSSKSPPLCKRKASDALHQSTCLD</sequence>
<dbReference type="AlphaFoldDB" id="A0A9N8E2U0"/>
<name>A0A9N8E2U0_9STRA</name>